<dbReference type="EMBL" id="FTOC01000016">
    <property type="protein sequence ID" value="SIS64101.1"/>
    <property type="molecule type" value="Genomic_DNA"/>
</dbReference>
<dbReference type="InterPro" id="IPR002197">
    <property type="entry name" value="HTH_Fis"/>
</dbReference>
<dbReference type="STRING" id="570947.SAMN05421687_11623"/>
<dbReference type="Proteomes" id="UP000187608">
    <property type="component" value="Unassembled WGS sequence"/>
</dbReference>
<dbReference type="CDD" id="cd00009">
    <property type="entry name" value="AAA"/>
    <property type="match status" value="1"/>
</dbReference>
<keyword evidence="5" id="KW-0804">Transcription</keyword>
<evidence type="ECO:0000256" key="2">
    <source>
        <dbReference type="ARBA" id="ARBA00022840"/>
    </source>
</evidence>
<evidence type="ECO:0000256" key="1">
    <source>
        <dbReference type="ARBA" id="ARBA00022741"/>
    </source>
</evidence>
<dbReference type="Pfam" id="PF00158">
    <property type="entry name" value="Sigma54_activat"/>
    <property type="match status" value="1"/>
</dbReference>
<organism evidence="7 8">
    <name type="scientific">Salimicrobium flavidum</name>
    <dbReference type="NCBI Taxonomy" id="570947"/>
    <lineage>
        <taxon>Bacteria</taxon>
        <taxon>Bacillati</taxon>
        <taxon>Bacillota</taxon>
        <taxon>Bacilli</taxon>
        <taxon>Bacillales</taxon>
        <taxon>Bacillaceae</taxon>
        <taxon>Salimicrobium</taxon>
    </lineage>
</organism>
<dbReference type="Pfam" id="PF02954">
    <property type="entry name" value="HTH_8"/>
    <property type="match status" value="1"/>
</dbReference>
<reference evidence="8" key="1">
    <citation type="submission" date="2017-01" db="EMBL/GenBank/DDBJ databases">
        <authorList>
            <person name="Varghese N."/>
            <person name="Submissions S."/>
        </authorList>
    </citation>
    <scope>NUCLEOTIDE SEQUENCE [LARGE SCALE GENOMIC DNA]</scope>
    <source>
        <strain evidence="8">DSM 23127</strain>
    </source>
</reference>
<dbReference type="SUPFAM" id="SSF52540">
    <property type="entry name" value="P-loop containing nucleoside triphosphate hydrolases"/>
    <property type="match status" value="1"/>
</dbReference>
<dbReference type="Gene3D" id="3.40.50.300">
    <property type="entry name" value="P-loop containing nucleotide triphosphate hydrolases"/>
    <property type="match status" value="1"/>
</dbReference>
<keyword evidence="8" id="KW-1185">Reference proteome</keyword>
<dbReference type="PROSITE" id="PS00675">
    <property type="entry name" value="SIGMA54_INTERACT_1"/>
    <property type="match status" value="1"/>
</dbReference>
<dbReference type="InterPro" id="IPR025944">
    <property type="entry name" value="Sigma_54_int_dom_CS"/>
</dbReference>
<evidence type="ECO:0000313" key="7">
    <source>
        <dbReference type="EMBL" id="SIS64101.1"/>
    </source>
</evidence>
<proteinExistence type="predicted"/>
<dbReference type="InterPro" id="IPR009057">
    <property type="entry name" value="Homeodomain-like_sf"/>
</dbReference>
<dbReference type="PROSITE" id="PS00676">
    <property type="entry name" value="SIGMA54_INTERACT_2"/>
    <property type="match status" value="1"/>
</dbReference>
<accession>A0A1N7KRB5</accession>
<evidence type="ECO:0000259" key="6">
    <source>
        <dbReference type="PROSITE" id="PS50045"/>
    </source>
</evidence>
<keyword evidence="3" id="KW-0805">Transcription regulation</keyword>
<dbReference type="PRINTS" id="PR01590">
    <property type="entry name" value="HTHFIS"/>
</dbReference>
<dbReference type="Gene3D" id="1.10.10.60">
    <property type="entry name" value="Homeodomain-like"/>
    <property type="match status" value="1"/>
</dbReference>
<dbReference type="InterPro" id="IPR058031">
    <property type="entry name" value="AAA_lid_NorR"/>
</dbReference>
<dbReference type="InterPro" id="IPR002078">
    <property type="entry name" value="Sigma_54_int"/>
</dbReference>
<evidence type="ECO:0000256" key="4">
    <source>
        <dbReference type="ARBA" id="ARBA00023125"/>
    </source>
</evidence>
<dbReference type="GO" id="GO:0005524">
    <property type="term" value="F:ATP binding"/>
    <property type="evidence" value="ECO:0007669"/>
    <property type="project" value="UniProtKB-KW"/>
</dbReference>
<dbReference type="InterPro" id="IPR025662">
    <property type="entry name" value="Sigma_54_int_dom_ATP-bd_1"/>
</dbReference>
<feature type="domain" description="Sigma-54 factor interaction" evidence="6">
    <location>
        <begin position="71"/>
        <end position="299"/>
    </location>
</feature>
<dbReference type="AlphaFoldDB" id="A0A1N7KRB5"/>
<gene>
    <name evidence="7" type="ORF">SAMN05421687_11623</name>
</gene>
<dbReference type="InterPro" id="IPR025943">
    <property type="entry name" value="Sigma_54_int_dom_ATP-bd_2"/>
</dbReference>
<dbReference type="InterPro" id="IPR027417">
    <property type="entry name" value="P-loop_NTPase"/>
</dbReference>
<keyword evidence="1" id="KW-0547">Nucleotide-binding</keyword>
<dbReference type="PANTHER" id="PTHR32071:SF74">
    <property type="entry name" value="TRANSCRIPTIONAL ACTIVATOR ROCR"/>
    <property type="match status" value="1"/>
</dbReference>
<dbReference type="Pfam" id="PF25601">
    <property type="entry name" value="AAA_lid_14"/>
    <property type="match status" value="1"/>
</dbReference>
<dbReference type="InterPro" id="IPR003593">
    <property type="entry name" value="AAA+_ATPase"/>
</dbReference>
<sequence>MKTGGTTRAKRQVYFNNKGKEITTVNDSFPITEDGIITGAVEIAKDITQLEQVIRENVMRKKNTKFTFDRIISQSEEIQNVIEEAKRSTRTTSSVLLVGETGTGKELFAQSIHNGSSRSNQPFQSQNCAAIPDTLIESILFGTTKGAFTGAIDRPGLFEQADGGTLLLDEINSLSPPLQAKLLRVIQEKTIRRVGDTRDREVDVRIIATINEDPIDAVQENRLRRDLYYRIGVVTLIIPPLRKRKRDLPLLAGNFIQKYNQLFHMNVQRMNEDVKTILFQHDWPGNVRELEHMIEGMMNRILGEETIEIYHLPSRFRNRLSPDREPVRHEGAPSLPRKLKTRMAEIEKSYVEQALEESGRNISHAAKTLGISRQSLQYRLKKQRDANDS</sequence>
<dbReference type="FunFam" id="3.40.50.300:FF:000006">
    <property type="entry name" value="DNA-binding transcriptional regulator NtrC"/>
    <property type="match status" value="1"/>
</dbReference>
<evidence type="ECO:0000256" key="3">
    <source>
        <dbReference type="ARBA" id="ARBA00023015"/>
    </source>
</evidence>
<dbReference type="PROSITE" id="PS00688">
    <property type="entry name" value="SIGMA54_INTERACT_3"/>
    <property type="match status" value="1"/>
</dbReference>
<keyword evidence="4" id="KW-0238">DNA-binding</keyword>
<dbReference type="GO" id="GO:0043565">
    <property type="term" value="F:sequence-specific DNA binding"/>
    <property type="evidence" value="ECO:0007669"/>
    <property type="project" value="InterPro"/>
</dbReference>
<dbReference type="PANTHER" id="PTHR32071">
    <property type="entry name" value="TRANSCRIPTIONAL REGULATORY PROTEIN"/>
    <property type="match status" value="1"/>
</dbReference>
<dbReference type="PROSITE" id="PS50045">
    <property type="entry name" value="SIGMA54_INTERACT_4"/>
    <property type="match status" value="1"/>
</dbReference>
<dbReference type="Gene3D" id="1.10.8.60">
    <property type="match status" value="1"/>
</dbReference>
<dbReference type="SMART" id="SM00382">
    <property type="entry name" value="AAA"/>
    <property type="match status" value="1"/>
</dbReference>
<dbReference type="GO" id="GO:0006355">
    <property type="term" value="P:regulation of DNA-templated transcription"/>
    <property type="evidence" value="ECO:0007669"/>
    <property type="project" value="InterPro"/>
</dbReference>
<evidence type="ECO:0000313" key="8">
    <source>
        <dbReference type="Proteomes" id="UP000187608"/>
    </source>
</evidence>
<dbReference type="SUPFAM" id="SSF46689">
    <property type="entry name" value="Homeodomain-like"/>
    <property type="match status" value="1"/>
</dbReference>
<evidence type="ECO:0000256" key="5">
    <source>
        <dbReference type="ARBA" id="ARBA00023163"/>
    </source>
</evidence>
<name>A0A1N7KRB5_9BACI</name>
<keyword evidence="2" id="KW-0067">ATP-binding</keyword>
<protein>
    <submittedName>
        <fullName evidence="7">Arginine utilization regulatory protein</fullName>
    </submittedName>
</protein>